<dbReference type="InterPro" id="IPR052048">
    <property type="entry name" value="ST_Response_Regulator"/>
</dbReference>
<dbReference type="Pfam" id="PF07228">
    <property type="entry name" value="SpoIIE"/>
    <property type="match status" value="1"/>
</dbReference>
<dbReference type="GO" id="GO:0000160">
    <property type="term" value="P:phosphorelay signal transduction system"/>
    <property type="evidence" value="ECO:0007669"/>
    <property type="project" value="InterPro"/>
</dbReference>
<dbReference type="KEGG" id="mbur:EQU24_06570"/>
<dbReference type="Gene3D" id="3.60.40.10">
    <property type="entry name" value="PPM-type phosphatase domain"/>
    <property type="match status" value="1"/>
</dbReference>
<evidence type="ECO:0000313" key="3">
    <source>
        <dbReference type="EMBL" id="QCW81950.1"/>
    </source>
</evidence>
<dbReference type="Pfam" id="PF00072">
    <property type="entry name" value="Response_reg"/>
    <property type="match status" value="1"/>
</dbReference>
<feature type="modified residue" description="4-aspartylphosphate" evidence="1">
    <location>
        <position position="51"/>
    </location>
</feature>
<keyword evidence="4" id="KW-1185">Reference proteome</keyword>
<dbReference type="PANTHER" id="PTHR43228:SF1">
    <property type="entry name" value="TWO-COMPONENT RESPONSE REGULATOR ARR22"/>
    <property type="match status" value="1"/>
</dbReference>
<dbReference type="STRING" id="675511.GCA_000341735_01700"/>
<dbReference type="InterPro" id="IPR011006">
    <property type="entry name" value="CheY-like_superfamily"/>
</dbReference>
<protein>
    <submittedName>
        <fullName evidence="3">Fused response regulator/phosphatase</fullName>
    </submittedName>
</protein>
<dbReference type="RefSeq" id="WP_017840252.1">
    <property type="nucleotide sequence ID" value="NZ_CP035467.1"/>
</dbReference>
<dbReference type="OrthoDB" id="9811749at2"/>
<dbReference type="SUPFAM" id="SSF52172">
    <property type="entry name" value="CheY-like"/>
    <property type="match status" value="1"/>
</dbReference>
<keyword evidence="1" id="KW-0597">Phosphoprotein</keyword>
<gene>
    <name evidence="3" type="ORF">EQU24_06570</name>
</gene>
<evidence type="ECO:0000256" key="1">
    <source>
        <dbReference type="PROSITE-ProRule" id="PRU00169"/>
    </source>
</evidence>
<dbReference type="Gene3D" id="3.40.50.2300">
    <property type="match status" value="1"/>
</dbReference>
<dbReference type="EMBL" id="CP035467">
    <property type="protein sequence ID" value="QCW81950.1"/>
    <property type="molecule type" value="Genomic_DNA"/>
</dbReference>
<dbReference type="PROSITE" id="PS50110">
    <property type="entry name" value="RESPONSE_REGULATORY"/>
    <property type="match status" value="1"/>
</dbReference>
<dbReference type="SMART" id="SM00448">
    <property type="entry name" value="REC"/>
    <property type="match status" value="1"/>
</dbReference>
<dbReference type="InterPro" id="IPR001789">
    <property type="entry name" value="Sig_transdc_resp-reg_receiver"/>
</dbReference>
<sequence length="378" mass="43139">MKILVVDDIEQNRLMLFKLLSRKAHQILFAENGLEAIEQFNHEQPDLVLMDIMMPVMDGFEATAKIRALNIDKWVPILILSAVDGEDNVVKGLEAGADDYLPKPINPAILYAKLTSIERSIEMQNSIIEGKRQLQAYQDQNEVEQRFAQTIFDRLIHQNDLQDPQLNYWLLPARRFSGDLVCVKRISPDRLYFMLADSTGHGLAAALPTIIVNQVFQGMTKKRLLVSCIAREINNRLKKELPAGHFVALALGMVDNRNQWIEIWNGGLPDQWALDLQGIPIRAFKSQHTFAGVLDDDEFDDGTEIWQWQQACELFFYSDGLVDIEDPLSECSGHDWLLKTLKQSTSGQRIQTIKAELSDYMQNNEIHDDISCLSIQCR</sequence>
<organism evidence="3 4">
    <name type="scientific">Methylotuvimicrobium buryatense</name>
    <name type="common">Methylomicrobium buryatense</name>
    <dbReference type="NCBI Taxonomy" id="95641"/>
    <lineage>
        <taxon>Bacteria</taxon>
        <taxon>Pseudomonadati</taxon>
        <taxon>Pseudomonadota</taxon>
        <taxon>Gammaproteobacteria</taxon>
        <taxon>Methylococcales</taxon>
        <taxon>Methylococcaceae</taxon>
        <taxon>Methylotuvimicrobium</taxon>
    </lineage>
</organism>
<dbReference type="AlphaFoldDB" id="A0A4P9UN35"/>
<accession>A0A4P9UN35</accession>
<name>A0A4P9UN35_METBY</name>
<dbReference type="InterPro" id="IPR001932">
    <property type="entry name" value="PPM-type_phosphatase-like_dom"/>
</dbReference>
<proteinExistence type="predicted"/>
<dbReference type="PANTHER" id="PTHR43228">
    <property type="entry name" value="TWO-COMPONENT RESPONSE REGULATOR"/>
    <property type="match status" value="1"/>
</dbReference>
<feature type="domain" description="Response regulatory" evidence="2">
    <location>
        <begin position="2"/>
        <end position="118"/>
    </location>
</feature>
<evidence type="ECO:0000313" key="4">
    <source>
        <dbReference type="Proteomes" id="UP000305881"/>
    </source>
</evidence>
<dbReference type="InterPro" id="IPR036457">
    <property type="entry name" value="PPM-type-like_dom_sf"/>
</dbReference>
<reference evidence="4" key="1">
    <citation type="journal article" date="2019" name="J. Bacteriol.">
        <title>A Mutagenic Screen Identifies a TonB-Dependent Receptor Required for the Lanthanide Metal Switch in the Type I Methanotroph 'Methylotuvimicrobium buryatense' 5GB1C.</title>
        <authorList>
            <person name="Groom J.D."/>
            <person name="Ford S.M."/>
            <person name="Pesesky M.W."/>
            <person name="Lidstrom M.E."/>
        </authorList>
    </citation>
    <scope>NUCLEOTIDE SEQUENCE [LARGE SCALE GENOMIC DNA]</scope>
    <source>
        <strain evidence="4">5GB1C</strain>
    </source>
</reference>
<dbReference type="SMART" id="SM00331">
    <property type="entry name" value="PP2C_SIG"/>
    <property type="match status" value="1"/>
</dbReference>
<evidence type="ECO:0000259" key="2">
    <source>
        <dbReference type="PROSITE" id="PS50110"/>
    </source>
</evidence>
<dbReference type="Proteomes" id="UP000305881">
    <property type="component" value="Chromosome"/>
</dbReference>